<sequence>MLLKMSERQEPQDMEGVPTPLEEVNNSNARALVFQKASIHLEGFPSLCSLHSWVRDQEDPTEMDIEHRSQSLGGLAGSHRLSVGEHAEKQHRRRYCHDIFVVACPRRSKDMVSQVRPMVLRNNNGPRTGTLGAAPSGIHVVIDVSDDSGSEDIY</sequence>
<keyword evidence="2" id="KW-1185">Reference proteome</keyword>
<gene>
    <name evidence="1" type="ORF">U9M48_018502</name>
</gene>
<dbReference type="EMBL" id="CP144748">
    <property type="protein sequence ID" value="WVZ69767.1"/>
    <property type="molecule type" value="Genomic_DNA"/>
</dbReference>
<dbReference type="Proteomes" id="UP001341281">
    <property type="component" value="Chromosome 04"/>
</dbReference>
<dbReference type="AlphaFoldDB" id="A0AAQ3TDQ6"/>
<evidence type="ECO:0000313" key="2">
    <source>
        <dbReference type="Proteomes" id="UP001341281"/>
    </source>
</evidence>
<organism evidence="1 2">
    <name type="scientific">Paspalum notatum var. saurae</name>
    <dbReference type="NCBI Taxonomy" id="547442"/>
    <lineage>
        <taxon>Eukaryota</taxon>
        <taxon>Viridiplantae</taxon>
        <taxon>Streptophyta</taxon>
        <taxon>Embryophyta</taxon>
        <taxon>Tracheophyta</taxon>
        <taxon>Spermatophyta</taxon>
        <taxon>Magnoliopsida</taxon>
        <taxon>Liliopsida</taxon>
        <taxon>Poales</taxon>
        <taxon>Poaceae</taxon>
        <taxon>PACMAD clade</taxon>
        <taxon>Panicoideae</taxon>
        <taxon>Andropogonodae</taxon>
        <taxon>Paspaleae</taxon>
        <taxon>Paspalinae</taxon>
        <taxon>Paspalum</taxon>
    </lineage>
</organism>
<evidence type="ECO:0000313" key="1">
    <source>
        <dbReference type="EMBL" id="WVZ69767.1"/>
    </source>
</evidence>
<reference evidence="1 2" key="1">
    <citation type="submission" date="2024-02" db="EMBL/GenBank/DDBJ databases">
        <title>High-quality chromosome-scale genome assembly of Pensacola bahiagrass (Paspalum notatum Flugge var. saurae).</title>
        <authorList>
            <person name="Vega J.M."/>
            <person name="Podio M."/>
            <person name="Orjuela J."/>
            <person name="Siena L.A."/>
            <person name="Pessino S.C."/>
            <person name="Combes M.C."/>
            <person name="Mariac C."/>
            <person name="Albertini E."/>
            <person name="Pupilli F."/>
            <person name="Ortiz J.P.A."/>
            <person name="Leblanc O."/>
        </authorList>
    </citation>
    <scope>NUCLEOTIDE SEQUENCE [LARGE SCALE GENOMIC DNA]</scope>
    <source>
        <strain evidence="1">R1</strain>
        <tissue evidence="1">Leaf</tissue>
    </source>
</reference>
<accession>A0AAQ3TDQ6</accession>
<proteinExistence type="predicted"/>
<protein>
    <submittedName>
        <fullName evidence="1">Uncharacterized protein</fullName>
    </submittedName>
</protein>
<name>A0AAQ3TDQ6_PASNO</name>